<proteinExistence type="predicted"/>
<gene>
    <name evidence="1" type="ORF">NBRC116598_18650</name>
</gene>
<sequence>MGRATVSAAGGFLVFAAWPSRFGLSLAHKVVKLWAIGVKTVEQAALWPPRGRDRSQNQWMGLCLAGFQIFFPYAHSQDTHFHHPAHDAPEDHLS</sequence>
<evidence type="ECO:0008006" key="3">
    <source>
        <dbReference type="Google" id="ProtNLM"/>
    </source>
</evidence>
<comment type="caution">
    <text evidence="1">The sequence shown here is derived from an EMBL/GenBank/DDBJ whole genome shotgun (WGS) entry which is preliminary data.</text>
</comment>
<reference evidence="1 2" key="1">
    <citation type="submission" date="2024-04" db="EMBL/GenBank/DDBJ databases">
        <title>Draft genome sequence of Pseudophaeobacter arcticus NBRC 116598.</title>
        <authorList>
            <person name="Miyakawa T."/>
            <person name="Kusuya Y."/>
            <person name="Miura T."/>
        </authorList>
    </citation>
    <scope>NUCLEOTIDE SEQUENCE [LARGE SCALE GENOMIC DNA]</scope>
    <source>
        <strain evidence="1 2">SU-CL00105</strain>
    </source>
</reference>
<dbReference type="Proteomes" id="UP001441944">
    <property type="component" value="Unassembled WGS sequence"/>
</dbReference>
<accession>A0ABQ0AKM1</accession>
<keyword evidence="2" id="KW-1185">Reference proteome</keyword>
<dbReference type="EMBL" id="BAABWU010000006">
    <property type="protein sequence ID" value="GAA6196421.1"/>
    <property type="molecule type" value="Genomic_DNA"/>
</dbReference>
<evidence type="ECO:0000313" key="1">
    <source>
        <dbReference type="EMBL" id="GAA6196421.1"/>
    </source>
</evidence>
<organism evidence="1 2">
    <name type="scientific">Pseudophaeobacter arcticus</name>
    <dbReference type="NCBI Taxonomy" id="385492"/>
    <lineage>
        <taxon>Bacteria</taxon>
        <taxon>Pseudomonadati</taxon>
        <taxon>Pseudomonadota</taxon>
        <taxon>Alphaproteobacteria</taxon>
        <taxon>Rhodobacterales</taxon>
        <taxon>Paracoccaceae</taxon>
        <taxon>Pseudophaeobacter</taxon>
    </lineage>
</organism>
<name>A0ABQ0AKM1_9RHOB</name>
<evidence type="ECO:0000313" key="2">
    <source>
        <dbReference type="Proteomes" id="UP001441944"/>
    </source>
</evidence>
<protein>
    <recommendedName>
        <fullName evidence="3">Secreted protein</fullName>
    </recommendedName>
</protein>